<dbReference type="AlphaFoldDB" id="A0A1I2SUV8"/>
<dbReference type="RefSeq" id="WP_090728464.1">
    <property type="nucleotide sequence ID" value="NZ_FOOU01000008.1"/>
</dbReference>
<dbReference type="STRING" id="1045558.SAMN05216175_10874"/>
<dbReference type="GO" id="GO:0006878">
    <property type="term" value="P:intracellular copper ion homeostasis"/>
    <property type="evidence" value="ECO:0007669"/>
    <property type="project" value="InterPro"/>
</dbReference>
<protein>
    <submittedName>
        <fullName evidence="1">Copper resistance protein B</fullName>
    </submittedName>
</protein>
<name>A0A1I2SUV8_9GAMM</name>
<reference evidence="2" key="1">
    <citation type="submission" date="2016-10" db="EMBL/GenBank/DDBJ databases">
        <authorList>
            <person name="Varghese N."/>
            <person name="Submissions S."/>
        </authorList>
    </citation>
    <scope>NUCLEOTIDE SEQUENCE [LARGE SCALE GENOMIC DNA]</scope>
    <source>
        <strain evidence="2">CGMCC 1.10971</strain>
    </source>
</reference>
<evidence type="ECO:0000313" key="1">
    <source>
        <dbReference type="EMBL" id="SFG53691.1"/>
    </source>
</evidence>
<sequence>MKRLSDVDALKPLTILAMFAMISSPLLAQAEIRDPHAYSNGYTLEEGPYALAGPRLLKLADEHKFWAIQGNRVEYDADSENGVFEIQGWYGSTYERLVIKFDGDVANGRLQESQTGVVWSHAYSTFFDTQWGVRLDHYDAGTDRQWISVGFQGLAPYWFELEMTAYLGESGRTAISLAAEYELLLSQRLVLHPSAELSLYGKNDVENRLGEGLSDASLGLRLRYEITRQFAPYVGVEWTSKLGKTADIARAADESIRDTRYVVGMRFWL</sequence>
<dbReference type="GO" id="GO:0009279">
    <property type="term" value="C:cell outer membrane"/>
    <property type="evidence" value="ECO:0007669"/>
    <property type="project" value="InterPro"/>
</dbReference>
<dbReference type="GO" id="GO:0005507">
    <property type="term" value="F:copper ion binding"/>
    <property type="evidence" value="ECO:0007669"/>
    <property type="project" value="InterPro"/>
</dbReference>
<dbReference type="OrthoDB" id="9778934at2"/>
<dbReference type="SUPFAM" id="SSF103515">
    <property type="entry name" value="Autotransporter"/>
    <property type="match status" value="1"/>
</dbReference>
<gene>
    <name evidence="1" type="ORF">SAMN05216175_10874</name>
</gene>
<dbReference type="EMBL" id="FOOU01000008">
    <property type="protein sequence ID" value="SFG53691.1"/>
    <property type="molecule type" value="Genomic_DNA"/>
</dbReference>
<keyword evidence="2" id="KW-1185">Reference proteome</keyword>
<proteinExistence type="predicted"/>
<dbReference type="Proteomes" id="UP000198623">
    <property type="component" value="Unassembled WGS sequence"/>
</dbReference>
<dbReference type="InterPro" id="IPR036709">
    <property type="entry name" value="Autotransporte_beta_dom_sf"/>
</dbReference>
<evidence type="ECO:0000313" key="2">
    <source>
        <dbReference type="Proteomes" id="UP000198623"/>
    </source>
</evidence>
<dbReference type="InterPro" id="IPR007939">
    <property type="entry name" value="Cu-R_B_prcur"/>
</dbReference>
<dbReference type="Pfam" id="PF05275">
    <property type="entry name" value="CopB"/>
    <property type="match status" value="1"/>
</dbReference>
<accession>A0A1I2SUV8</accession>
<organism evidence="1 2">
    <name type="scientific">Neptunomonas qingdaonensis</name>
    <dbReference type="NCBI Taxonomy" id="1045558"/>
    <lineage>
        <taxon>Bacteria</taxon>
        <taxon>Pseudomonadati</taxon>
        <taxon>Pseudomonadota</taxon>
        <taxon>Gammaproteobacteria</taxon>
        <taxon>Oceanospirillales</taxon>
        <taxon>Oceanospirillaceae</taxon>
        <taxon>Neptunomonas</taxon>
    </lineage>
</organism>